<dbReference type="AlphaFoldDB" id="A0A017T1Z8"/>
<dbReference type="STRING" id="1192034.CAP_6460"/>
<comment type="caution">
    <text evidence="1">The sequence shown here is derived from an EMBL/GenBank/DDBJ whole genome shotgun (WGS) entry which is preliminary data.</text>
</comment>
<keyword evidence="2" id="KW-1185">Reference proteome</keyword>
<protein>
    <submittedName>
        <fullName evidence="1">Uncharacterized protein</fullName>
    </submittedName>
</protein>
<evidence type="ECO:0000313" key="2">
    <source>
        <dbReference type="Proteomes" id="UP000019678"/>
    </source>
</evidence>
<gene>
    <name evidence="1" type="ORF">CAP_6460</name>
</gene>
<sequence length="124" mass="13853">MKEAVMPYRVTDVKDLARGLRDTLLEGAPGFLEALYDVGSIEDDKLRPLVAAMMADSARFLQMAREKLRPRSVEVASEEQRGTSYVVRLLLDGKTTLEVLVDDVYAREGSLHTRDVMQIKLIAG</sequence>
<dbReference type="Proteomes" id="UP000019678">
    <property type="component" value="Unassembled WGS sequence"/>
</dbReference>
<name>A0A017T1Z8_9BACT</name>
<dbReference type="EMBL" id="ASRX01000054">
    <property type="protein sequence ID" value="EYF02880.1"/>
    <property type="molecule type" value="Genomic_DNA"/>
</dbReference>
<organism evidence="1 2">
    <name type="scientific">Chondromyces apiculatus DSM 436</name>
    <dbReference type="NCBI Taxonomy" id="1192034"/>
    <lineage>
        <taxon>Bacteria</taxon>
        <taxon>Pseudomonadati</taxon>
        <taxon>Myxococcota</taxon>
        <taxon>Polyangia</taxon>
        <taxon>Polyangiales</taxon>
        <taxon>Polyangiaceae</taxon>
        <taxon>Chondromyces</taxon>
    </lineage>
</organism>
<proteinExistence type="predicted"/>
<evidence type="ECO:0000313" key="1">
    <source>
        <dbReference type="EMBL" id="EYF02880.1"/>
    </source>
</evidence>
<reference evidence="1 2" key="1">
    <citation type="submission" date="2013-05" db="EMBL/GenBank/DDBJ databases">
        <title>Genome assembly of Chondromyces apiculatus DSM 436.</title>
        <authorList>
            <person name="Sharma G."/>
            <person name="Khatri I."/>
            <person name="Kaur C."/>
            <person name="Mayilraj S."/>
            <person name="Subramanian S."/>
        </authorList>
    </citation>
    <scope>NUCLEOTIDE SEQUENCE [LARGE SCALE GENOMIC DNA]</scope>
    <source>
        <strain evidence="1 2">DSM 436</strain>
    </source>
</reference>
<accession>A0A017T1Z8</accession>